<keyword evidence="3" id="KW-1185">Reference proteome</keyword>
<dbReference type="Proteomes" id="UP001500325">
    <property type="component" value="Unassembled WGS sequence"/>
</dbReference>
<feature type="compositionally biased region" description="Basic and acidic residues" evidence="1">
    <location>
        <begin position="1"/>
        <end position="19"/>
    </location>
</feature>
<evidence type="ECO:0000313" key="2">
    <source>
        <dbReference type="EMBL" id="GAA4704312.1"/>
    </source>
</evidence>
<evidence type="ECO:0000313" key="3">
    <source>
        <dbReference type="Proteomes" id="UP001500325"/>
    </source>
</evidence>
<protein>
    <submittedName>
        <fullName evidence="2">Uncharacterized protein</fullName>
    </submittedName>
</protein>
<feature type="region of interest" description="Disordered" evidence="1">
    <location>
        <begin position="1"/>
        <end position="41"/>
    </location>
</feature>
<dbReference type="EMBL" id="BAABIC010000019">
    <property type="protein sequence ID" value="GAA4704312.1"/>
    <property type="molecule type" value="Genomic_DNA"/>
</dbReference>
<evidence type="ECO:0000256" key="1">
    <source>
        <dbReference type="SAM" id="MobiDB-lite"/>
    </source>
</evidence>
<name>A0ABP8XCZ4_9PSEU</name>
<proteinExistence type="predicted"/>
<dbReference type="RefSeq" id="WP_345383183.1">
    <property type="nucleotide sequence ID" value="NZ_BAABIC010000019.1"/>
</dbReference>
<comment type="caution">
    <text evidence="2">The sequence shown here is derived from an EMBL/GenBank/DDBJ whole genome shotgun (WGS) entry which is preliminary data.</text>
</comment>
<reference evidence="3" key="1">
    <citation type="journal article" date="2019" name="Int. J. Syst. Evol. Microbiol.">
        <title>The Global Catalogue of Microorganisms (GCM) 10K type strain sequencing project: providing services to taxonomists for standard genome sequencing and annotation.</title>
        <authorList>
            <consortium name="The Broad Institute Genomics Platform"/>
            <consortium name="The Broad Institute Genome Sequencing Center for Infectious Disease"/>
            <person name="Wu L."/>
            <person name="Ma J."/>
        </authorList>
    </citation>
    <scope>NUCLEOTIDE SEQUENCE [LARGE SCALE GENOMIC DNA]</scope>
    <source>
        <strain evidence="3">JCM 18055</strain>
    </source>
</reference>
<sequence length="168" mass="17363">MNDHLPRSHRPRDSPDRPRCRGGRNGARTRAAEHAGIADAPGPRVSAEDYLQLYDHVLDLPAADRDLLLGALAAAPAVARDGFAQDFGLLAPGTATGAAADAVAKQGWMCCFSGRYYLHSAGLLGPGERFVVAVLSIQPRAGGWAQARDELDAVASAVGGVLTGAPGG</sequence>
<organism evidence="2 3">
    <name type="scientific">Pseudonocardia yuanmonensis</name>
    <dbReference type="NCBI Taxonomy" id="1095914"/>
    <lineage>
        <taxon>Bacteria</taxon>
        <taxon>Bacillati</taxon>
        <taxon>Actinomycetota</taxon>
        <taxon>Actinomycetes</taxon>
        <taxon>Pseudonocardiales</taxon>
        <taxon>Pseudonocardiaceae</taxon>
        <taxon>Pseudonocardia</taxon>
    </lineage>
</organism>
<accession>A0ABP8XCZ4</accession>
<gene>
    <name evidence="2" type="ORF">GCM10023215_50000</name>
</gene>